<dbReference type="GO" id="GO:0005886">
    <property type="term" value="C:plasma membrane"/>
    <property type="evidence" value="ECO:0007669"/>
    <property type="project" value="UniProtKB-SubCell"/>
</dbReference>
<dbReference type="EMBL" id="CP034759">
    <property type="protein sequence ID" value="QBG35636.1"/>
    <property type="molecule type" value="Genomic_DNA"/>
</dbReference>
<name>A0A4P6P2H6_9GAMM</name>
<keyword evidence="4 7" id="KW-0812">Transmembrane</keyword>
<dbReference type="KEGG" id="lsd:EMK97_07905"/>
<feature type="transmembrane region" description="Helical" evidence="7">
    <location>
        <begin position="156"/>
        <end position="176"/>
    </location>
</feature>
<keyword evidence="9" id="KW-1185">Reference proteome</keyword>
<organism evidence="8 9">
    <name type="scientific">Litorilituus sediminis</name>
    <dbReference type="NCBI Taxonomy" id="718192"/>
    <lineage>
        <taxon>Bacteria</taxon>
        <taxon>Pseudomonadati</taxon>
        <taxon>Pseudomonadota</taxon>
        <taxon>Gammaproteobacteria</taxon>
        <taxon>Alteromonadales</taxon>
        <taxon>Colwelliaceae</taxon>
        <taxon>Litorilituus</taxon>
    </lineage>
</organism>
<dbReference type="Pfam" id="PF03994">
    <property type="entry name" value="DUF350"/>
    <property type="match status" value="2"/>
</dbReference>
<feature type="transmembrane region" description="Helical" evidence="7">
    <location>
        <begin position="233"/>
        <end position="257"/>
    </location>
</feature>
<evidence type="ECO:0000256" key="7">
    <source>
        <dbReference type="SAM" id="Phobius"/>
    </source>
</evidence>
<dbReference type="PANTHER" id="PTHR40043">
    <property type="entry name" value="UPF0719 INNER MEMBRANE PROTEIN YJFL"/>
    <property type="match status" value="1"/>
</dbReference>
<evidence type="ECO:0000256" key="3">
    <source>
        <dbReference type="ARBA" id="ARBA00022475"/>
    </source>
</evidence>
<gene>
    <name evidence="8" type="ORF">EMK97_07905</name>
</gene>
<evidence type="ECO:0000313" key="8">
    <source>
        <dbReference type="EMBL" id="QBG35636.1"/>
    </source>
</evidence>
<dbReference type="RefSeq" id="WP_130601004.1">
    <property type="nucleotide sequence ID" value="NZ_CP034759.1"/>
</dbReference>
<feature type="transmembrane region" description="Helical" evidence="7">
    <location>
        <begin position="87"/>
        <end position="107"/>
    </location>
</feature>
<feature type="transmembrane region" description="Helical" evidence="7">
    <location>
        <begin position="208"/>
        <end position="227"/>
    </location>
</feature>
<keyword evidence="3" id="KW-1003">Cell membrane</keyword>
<dbReference type="PANTHER" id="PTHR40043:SF1">
    <property type="entry name" value="UPF0719 INNER MEMBRANE PROTEIN YJFL"/>
    <property type="match status" value="1"/>
</dbReference>
<dbReference type="Proteomes" id="UP000290244">
    <property type="component" value="Chromosome"/>
</dbReference>
<dbReference type="AlphaFoldDB" id="A0A4P6P2H6"/>
<keyword evidence="6 7" id="KW-0472">Membrane</keyword>
<feature type="transmembrane region" description="Helical" evidence="7">
    <location>
        <begin position="278"/>
        <end position="299"/>
    </location>
</feature>
<comment type="similarity">
    <text evidence="2">Belongs to the UPF0719 family.</text>
</comment>
<feature type="transmembrane region" description="Helical" evidence="7">
    <location>
        <begin position="14"/>
        <end position="34"/>
    </location>
</feature>
<sequence length="300" mass="31914">MNTFIELVGVNQELLVFLAIDITIAIILLGAMRFLSGLSAQVNSTEELAKQDNFAFGISVAGSILALGIVLTGAITGEAASSYMMEVVGMLAYGGYGLLLIKVGRVIHDKVALQRLNKTALIKEKNLTIGIIDAAGAIATAIVIRAVLLWVDGLDLSTFIAITSGFFVAQAVLVIVTRIRENQYAKNNQEDCLQEALSKGQLALAIRYSGQVISTALAVTAASHFLIYSPDTLVMNLIGWLVFGVIMTLLVALLTALAKRIVLWGINLVEEVDQQHNIGVASIEMATSIGIALILTALMA</sequence>
<feature type="transmembrane region" description="Helical" evidence="7">
    <location>
        <begin position="54"/>
        <end position="75"/>
    </location>
</feature>
<dbReference type="OrthoDB" id="6397734at2"/>
<protein>
    <submittedName>
        <fullName evidence="8">DUF350 domain-containing protein</fullName>
    </submittedName>
</protein>
<keyword evidence="5 7" id="KW-1133">Transmembrane helix</keyword>
<evidence type="ECO:0000256" key="1">
    <source>
        <dbReference type="ARBA" id="ARBA00004651"/>
    </source>
</evidence>
<reference evidence="8 9" key="1">
    <citation type="submission" date="2018-12" db="EMBL/GenBank/DDBJ databases">
        <title>Complete genome of Litorilituus sediminis.</title>
        <authorList>
            <person name="Liu A."/>
            <person name="Rong J."/>
        </authorList>
    </citation>
    <scope>NUCLEOTIDE SEQUENCE [LARGE SCALE GENOMIC DNA]</scope>
    <source>
        <strain evidence="8 9">JCM 17549</strain>
    </source>
</reference>
<evidence type="ECO:0000256" key="6">
    <source>
        <dbReference type="ARBA" id="ARBA00023136"/>
    </source>
</evidence>
<dbReference type="InterPro" id="IPR007140">
    <property type="entry name" value="DUF350"/>
</dbReference>
<proteinExistence type="inferred from homology"/>
<evidence type="ECO:0000256" key="2">
    <source>
        <dbReference type="ARBA" id="ARBA00005779"/>
    </source>
</evidence>
<comment type="subcellular location">
    <subcellularLocation>
        <location evidence="1">Cell membrane</location>
        <topology evidence="1">Multi-pass membrane protein</topology>
    </subcellularLocation>
</comment>
<evidence type="ECO:0000313" key="9">
    <source>
        <dbReference type="Proteomes" id="UP000290244"/>
    </source>
</evidence>
<accession>A0A4P6P2H6</accession>
<evidence type="ECO:0000256" key="5">
    <source>
        <dbReference type="ARBA" id="ARBA00022989"/>
    </source>
</evidence>
<feature type="transmembrane region" description="Helical" evidence="7">
    <location>
        <begin position="127"/>
        <end position="150"/>
    </location>
</feature>
<evidence type="ECO:0000256" key="4">
    <source>
        <dbReference type="ARBA" id="ARBA00022692"/>
    </source>
</evidence>